<keyword evidence="2" id="KW-0175">Coiled coil</keyword>
<evidence type="ECO:0000313" key="5">
    <source>
        <dbReference type="Proteomes" id="UP000741863"/>
    </source>
</evidence>
<evidence type="ECO:0000256" key="1">
    <source>
        <dbReference type="ARBA" id="ARBA00023125"/>
    </source>
</evidence>
<dbReference type="InterPro" id="IPR009061">
    <property type="entry name" value="DNA-bd_dom_put_sf"/>
</dbReference>
<dbReference type="CDD" id="cd01106">
    <property type="entry name" value="HTH_TipAL-Mta"/>
    <property type="match status" value="1"/>
</dbReference>
<dbReference type="RefSeq" id="WP_204699640.1">
    <property type="nucleotide sequence ID" value="NZ_JAFBEC010000018.1"/>
</dbReference>
<dbReference type="PANTHER" id="PTHR30204">
    <property type="entry name" value="REDOX-CYCLING DRUG-SENSING TRANSCRIPTIONAL ACTIVATOR SOXR"/>
    <property type="match status" value="1"/>
</dbReference>
<comment type="caution">
    <text evidence="4">The sequence shown here is derived from an EMBL/GenBank/DDBJ whole genome shotgun (WGS) entry which is preliminary data.</text>
</comment>
<dbReference type="InterPro" id="IPR000551">
    <property type="entry name" value="MerR-type_HTH_dom"/>
</dbReference>
<dbReference type="SMART" id="SM00422">
    <property type="entry name" value="HTH_MERR"/>
    <property type="match status" value="1"/>
</dbReference>
<dbReference type="GO" id="GO:0003677">
    <property type="term" value="F:DNA binding"/>
    <property type="evidence" value="ECO:0007669"/>
    <property type="project" value="UniProtKB-KW"/>
</dbReference>
<dbReference type="Gene3D" id="1.10.1660.10">
    <property type="match status" value="1"/>
</dbReference>
<dbReference type="SUPFAM" id="SSF46955">
    <property type="entry name" value="Putative DNA-binding domain"/>
    <property type="match status" value="1"/>
</dbReference>
<dbReference type="PROSITE" id="PS50937">
    <property type="entry name" value="HTH_MERR_2"/>
    <property type="match status" value="1"/>
</dbReference>
<keyword evidence="5" id="KW-1185">Reference proteome</keyword>
<organism evidence="4 5">
    <name type="scientific">Geomicrobium sediminis</name>
    <dbReference type="NCBI Taxonomy" id="1347788"/>
    <lineage>
        <taxon>Bacteria</taxon>
        <taxon>Bacillati</taxon>
        <taxon>Bacillota</taxon>
        <taxon>Bacilli</taxon>
        <taxon>Bacillales</taxon>
        <taxon>Geomicrobium</taxon>
    </lineage>
</organism>
<name>A0ABS2PJ84_9BACL</name>
<dbReference type="InterPro" id="IPR047057">
    <property type="entry name" value="MerR_fam"/>
</dbReference>
<accession>A0ABS2PJ84</accession>
<dbReference type="EMBL" id="JAFBEC010000018">
    <property type="protein sequence ID" value="MBM7634888.1"/>
    <property type="molecule type" value="Genomic_DNA"/>
</dbReference>
<evidence type="ECO:0000313" key="4">
    <source>
        <dbReference type="EMBL" id="MBM7634888.1"/>
    </source>
</evidence>
<feature type="coiled-coil region" evidence="2">
    <location>
        <begin position="80"/>
        <end position="107"/>
    </location>
</feature>
<dbReference type="Proteomes" id="UP000741863">
    <property type="component" value="Unassembled WGS sequence"/>
</dbReference>
<dbReference type="Pfam" id="PF13411">
    <property type="entry name" value="MerR_1"/>
    <property type="match status" value="1"/>
</dbReference>
<sequence length="265" mass="31608">MEVTIGSFAKIVGTTVRTLRYYDKMGLLSPNKLNDNGNKVYTRKEWESYQQINIYKHLGLTLNEIKEQMTDNKVSNRELLRIQKTLIEEKQEQLNELKGVITRMERLYNFEDTSEGELDQFAFIMLDLFMREKKQMQAFEQHFNEDEQLMEQIKSFNEPESQDLMDKITWELFQAIKDSIQFNDASSKKKVHDTLEKMDRLFPANEKFLFRVIDDDSFFEKHSSNFNNYFPEEIGDYMYKEMKAYYQEKQDRAADNGQSDSKKGN</sequence>
<protein>
    <submittedName>
        <fullName evidence="4">DNA-binding transcriptional MerR regulator</fullName>
    </submittedName>
</protein>
<evidence type="ECO:0000256" key="2">
    <source>
        <dbReference type="SAM" id="Coils"/>
    </source>
</evidence>
<keyword evidence="1 4" id="KW-0238">DNA-binding</keyword>
<evidence type="ECO:0000259" key="3">
    <source>
        <dbReference type="PROSITE" id="PS50937"/>
    </source>
</evidence>
<feature type="domain" description="HTH merR-type" evidence="3">
    <location>
        <begin position="1"/>
        <end position="71"/>
    </location>
</feature>
<gene>
    <name evidence="4" type="ORF">JOD17_004015</name>
</gene>
<reference evidence="4 5" key="1">
    <citation type="submission" date="2021-01" db="EMBL/GenBank/DDBJ databases">
        <title>Genomic Encyclopedia of Type Strains, Phase IV (KMG-IV): sequencing the most valuable type-strain genomes for metagenomic binning, comparative biology and taxonomic classification.</title>
        <authorList>
            <person name="Goeker M."/>
        </authorList>
    </citation>
    <scope>NUCLEOTIDE SEQUENCE [LARGE SCALE GENOMIC DNA]</scope>
    <source>
        <strain evidence="4 5">DSM 25540</strain>
    </source>
</reference>
<dbReference type="PANTHER" id="PTHR30204:SF96">
    <property type="entry name" value="CHROMOSOME-ANCHORING PROTEIN RACA"/>
    <property type="match status" value="1"/>
</dbReference>
<proteinExistence type="predicted"/>